<dbReference type="Proteomes" id="UP000076925">
    <property type="component" value="Unassembled WGS sequence"/>
</dbReference>
<dbReference type="InterPro" id="IPR001387">
    <property type="entry name" value="Cro/C1-type_HTH"/>
</dbReference>
<evidence type="ECO:0000313" key="4">
    <source>
        <dbReference type="EMBL" id="KYC42092.1"/>
    </source>
</evidence>
<protein>
    <recommendedName>
        <fullName evidence="6">XRE family transcriptional regulator</fullName>
    </recommendedName>
</protein>
<dbReference type="InterPro" id="IPR035901">
    <property type="entry name" value="GIY-YIG_endonuc_sf"/>
</dbReference>
<dbReference type="PROSITE" id="PS50943">
    <property type="entry name" value="HTH_CROC1"/>
    <property type="match status" value="1"/>
</dbReference>
<dbReference type="PROSITE" id="PS50164">
    <property type="entry name" value="GIY_YIG"/>
    <property type="match status" value="1"/>
</dbReference>
<evidence type="ECO:0000259" key="3">
    <source>
        <dbReference type="PROSITE" id="PS50943"/>
    </source>
</evidence>
<feature type="domain" description="GIY-YIG" evidence="2">
    <location>
        <begin position="25"/>
        <end position="96"/>
    </location>
</feature>
<evidence type="ECO:0000256" key="1">
    <source>
        <dbReference type="ARBA" id="ARBA00023125"/>
    </source>
</evidence>
<evidence type="ECO:0008006" key="6">
    <source>
        <dbReference type="Google" id="ProtNLM"/>
    </source>
</evidence>
<dbReference type="EMBL" id="ANNX02000020">
    <property type="protein sequence ID" value="KYC42092.1"/>
    <property type="molecule type" value="Genomic_DNA"/>
</dbReference>
<dbReference type="Pfam" id="PF01381">
    <property type="entry name" value="HTH_3"/>
    <property type="match status" value="1"/>
</dbReference>
<sequence length="172" mass="19597">MLDLENVCVERLDSVALEDRTLLPNEPCVYLVLDKNQSVLYVGKSENLKHRWSNHHKLEALMQLEGVKISYLKVEMSLLRKIELALIRAFNPPMNAPDSPRKGIAKLREKTGLTQKQLADLIGVDPSTIRNWERGKGMEMFVRVAKLCELLECQPTDLIEEEIGERDGKESA</sequence>
<dbReference type="GO" id="GO:0003677">
    <property type="term" value="F:DNA binding"/>
    <property type="evidence" value="ECO:0007669"/>
    <property type="project" value="UniProtKB-KW"/>
</dbReference>
<proteinExistence type="predicted"/>
<dbReference type="PANTHER" id="PTHR46558">
    <property type="entry name" value="TRACRIPTIONAL REGULATORY PROTEIN-RELATED-RELATED"/>
    <property type="match status" value="1"/>
</dbReference>
<dbReference type="SMART" id="SM00530">
    <property type="entry name" value="HTH_XRE"/>
    <property type="match status" value="1"/>
</dbReference>
<dbReference type="OrthoDB" id="465980at2"/>
<keyword evidence="5" id="KW-1185">Reference proteome</keyword>
<dbReference type="InterPro" id="IPR010982">
    <property type="entry name" value="Lambda_DNA-bd_dom_sf"/>
</dbReference>
<dbReference type="InterPro" id="IPR000305">
    <property type="entry name" value="GIY-YIG_endonuc"/>
</dbReference>
<dbReference type="CDD" id="cd00093">
    <property type="entry name" value="HTH_XRE"/>
    <property type="match status" value="1"/>
</dbReference>
<keyword evidence="1" id="KW-0238">DNA-binding</keyword>
<dbReference type="Gene3D" id="1.10.260.40">
    <property type="entry name" value="lambda repressor-like DNA-binding domains"/>
    <property type="match status" value="1"/>
</dbReference>
<evidence type="ECO:0000259" key="2">
    <source>
        <dbReference type="PROSITE" id="PS50164"/>
    </source>
</evidence>
<dbReference type="Gene3D" id="3.40.1440.10">
    <property type="entry name" value="GIY-YIG endonuclease"/>
    <property type="match status" value="1"/>
</dbReference>
<accession>A0A139XBT9</accession>
<comment type="caution">
    <text evidence="4">The sequence shown here is derived from an EMBL/GenBank/DDBJ whole genome shotgun (WGS) entry which is preliminary data.</text>
</comment>
<dbReference type="Pfam" id="PF01541">
    <property type="entry name" value="GIY-YIG"/>
    <property type="match status" value="1"/>
</dbReference>
<organism evidence="4 5">
    <name type="scientific">Scytonema hofmannii PCC 7110</name>
    <dbReference type="NCBI Taxonomy" id="128403"/>
    <lineage>
        <taxon>Bacteria</taxon>
        <taxon>Bacillati</taxon>
        <taxon>Cyanobacteriota</taxon>
        <taxon>Cyanophyceae</taxon>
        <taxon>Nostocales</taxon>
        <taxon>Scytonemataceae</taxon>
        <taxon>Scytonema</taxon>
    </lineage>
</organism>
<feature type="domain" description="HTH cro/C1-type" evidence="3">
    <location>
        <begin position="104"/>
        <end position="158"/>
    </location>
</feature>
<dbReference type="PANTHER" id="PTHR46558:SF4">
    <property type="entry name" value="DNA-BIDING PHAGE PROTEIN"/>
    <property type="match status" value="1"/>
</dbReference>
<name>A0A139XBT9_9CYAN</name>
<dbReference type="RefSeq" id="WP_017741986.1">
    <property type="nucleotide sequence ID" value="NZ_KQ976354.1"/>
</dbReference>
<dbReference type="STRING" id="128403.WA1_19015"/>
<evidence type="ECO:0000313" key="5">
    <source>
        <dbReference type="Proteomes" id="UP000076925"/>
    </source>
</evidence>
<dbReference type="AlphaFoldDB" id="A0A139XBT9"/>
<dbReference type="SUPFAM" id="SSF82771">
    <property type="entry name" value="GIY-YIG endonuclease"/>
    <property type="match status" value="1"/>
</dbReference>
<gene>
    <name evidence="4" type="ORF">WA1_19015</name>
</gene>
<dbReference type="SUPFAM" id="SSF47413">
    <property type="entry name" value="lambda repressor-like DNA-binding domains"/>
    <property type="match status" value="1"/>
</dbReference>
<reference evidence="4 5" key="1">
    <citation type="journal article" date="2013" name="Genome Biol. Evol.">
        <title>Genomes of Stigonematalean cyanobacteria (subsection V) and the evolution of oxygenic photosynthesis from prokaryotes to plastids.</title>
        <authorList>
            <person name="Dagan T."/>
            <person name="Roettger M."/>
            <person name="Stucken K."/>
            <person name="Landan G."/>
            <person name="Koch R."/>
            <person name="Major P."/>
            <person name="Gould S.B."/>
            <person name="Goremykin V.V."/>
            <person name="Rippka R."/>
            <person name="Tandeau de Marsac N."/>
            <person name="Gugger M."/>
            <person name="Lockhart P.J."/>
            <person name="Allen J.F."/>
            <person name="Brune I."/>
            <person name="Maus I."/>
            <person name="Puhler A."/>
            <person name="Martin W.F."/>
        </authorList>
    </citation>
    <scope>NUCLEOTIDE SEQUENCE [LARGE SCALE GENOMIC DNA]</scope>
    <source>
        <strain evidence="4 5">PCC 7110</strain>
    </source>
</reference>